<feature type="domain" description="OmpR/PhoB-type" evidence="6">
    <location>
        <begin position="1"/>
        <end position="96"/>
    </location>
</feature>
<dbReference type="InterPro" id="IPR001867">
    <property type="entry name" value="OmpR/PhoB-type_DNA-bd"/>
</dbReference>
<dbReference type="Proteomes" id="UP000587527">
    <property type="component" value="Unassembled WGS sequence"/>
</dbReference>
<evidence type="ECO:0000259" key="6">
    <source>
        <dbReference type="PROSITE" id="PS51755"/>
    </source>
</evidence>
<dbReference type="SMART" id="SM00862">
    <property type="entry name" value="Trans_reg_C"/>
    <property type="match status" value="1"/>
</dbReference>
<dbReference type="FunFam" id="1.25.40.10:FF:000222">
    <property type="entry name" value="SARP family transcriptional regulator"/>
    <property type="match status" value="1"/>
</dbReference>
<dbReference type="PROSITE" id="PS51755">
    <property type="entry name" value="OMPR_PHOB"/>
    <property type="match status" value="1"/>
</dbReference>
<dbReference type="SMART" id="SM01043">
    <property type="entry name" value="BTAD"/>
    <property type="match status" value="1"/>
</dbReference>
<dbReference type="GO" id="GO:0006355">
    <property type="term" value="P:regulation of DNA-templated transcription"/>
    <property type="evidence" value="ECO:0007669"/>
    <property type="project" value="InterPro"/>
</dbReference>
<dbReference type="AlphaFoldDB" id="A0A841BMT3"/>
<dbReference type="InterPro" id="IPR051677">
    <property type="entry name" value="AfsR-DnrI-RedD_regulator"/>
</dbReference>
<name>A0A841BMT3_9ACTN</name>
<dbReference type="EMBL" id="JACHMN010000002">
    <property type="protein sequence ID" value="MBB5868688.1"/>
    <property type="molecule type" value="Genomic_DNA"/>
</dbReference>
<dbReference type="Pfam" id="PF00486">
    <property type="entry name" value="Trans_reg_C"/>
    <property type="match status" value="1"/>
</dbReference>
<gene>
    <name evidence="7" type="ORF">F4553_002067</name>
</gene>
<sequence>MSTVEIRLLGPLQVSGDGGAVVLGGPRQRTILGLLALRVPQVVSCNALVDGVWDTAPPGGAAKTLRAHIAYLRRGLLAGGAGSPIATRAPGYTLAVPAEWIDVHCFEYLVGRGHAEAASGSPEAAAAYLRRALGLWRGEALADCAAGQWAQAEVARLQEMRLNATEELLAAELELGRCAQVAAELIGLVARHPLRERMWELLMIALYRAGRPGEALHAYRRARETLAEELGMEPGARLRRLEVAILSGE</sequence>
<dbReference type="CDD" id="cd15831">
    <property type="entry name" value="BTAD"/>
    <property type="match status" value="1"/>
</dbReference>
<dbReference type="Gene3D" id="1.10.10.10">
    <property type="entry name" value="Winged helix-like DNA-binding domain superfamily/Winged helix DNA-binding domain"/>
    <property type="match status" value="1"/>
</dbReference>
<comment type="similarity">
    <text evidence="1">Belongs to the AfsR/DnrI/RedD regulatory family.</text>
</comment>
<feature type="DNA-binding region" description="OmpR/PhoB-type" evidence="5">
    <location>
        <begin position="1"/>
        <end position="96"/>
    </location>
</feature>
<dbReference type="InterPro" id="IPR016032">
    <property type="entry name" value="Sig_transdc_resp-reg_C-effctor"/>
</dbReference>
<reference evidence="7 8" key="1">
    <citation type="submission" date="2020-08" db="EMBL/GenBank/DDBJ databases">
        <title>Sequencing the genomes of 1000 actinobacteria strains.</title>
        <authorList>
            <person name="Klenk H.-P."/>
        </authorList>
    </citation>
    <scope>NUCLEOTIDE SEQUENCE [LARGE SCALE GENOMIC DNA]</scope>
    <source>
        <strain evidence="7 8">DSM 45362</strain>
    </source>
</reference>
<dbReference type="Gene3D" id="1.25.40.10">
    <property type="entry name" value="Tetratricopeptide repeat domain"/>
    <property type="match status" value="1"/>
</dbReference>
<keyword evidence="8" id="KW-1185">Reference proteome</keyword>
<keyword evidence="4" id="KW-0804">Transcription</keyword>
<dbReference type="Pfam" id="PF03704">
    <property type="entry name" value="BTAD"/>
    <property type="match status" value="1"/>
</dbReference>
<dbReference type="PANTHER" id="PTHR35807">
    <property type="entry name" value="TRANSCRIPTIONAL REGULATOR REDD-RELATED"/>
    <property type="match status" value="1"/>
</dbReference>
<evidence type="ECO:0000256" key="2">
    <source>
        <dbReference type="ARBA" id="ARBA00023015"/>
    </source>
</evidence>
<protein>
    <submittedName>
        <fullName evidence="7">DNA-binding SARP family transcriptional activator</fullName>
    </submittedName>
</protein>
<evidence type="ECO:0000256" key="1">
    <source>
        <dbReference type="ARBA" id="ARBA00005820"/>
    </source>
</evidence>
<dbReference type="SUPFAM" id="SSF48452">
    <property type="entry name" value="TPR-like"/>
    <property type="match status" value="1"/>
</dbReference>
<evidence type="ECO:0000256" key="3">
    <source>
        <dbReference type="ARBA" id="ARBA00023125"/>
    </source>
</evidence>
<dbReference type="GO" id="GO:0000160">
    <property type="term" value="P:phosphorelay signal transduction system"/>
    <property type="evidence" value="ECO:0007669"/>
    <property type="project" value="InterPro"/>
</dbReference>
<keyword evidence="3 5" id="KW-0238">DNA-binding</keyword>
<comment type="caution">
    <text evidence="7">The sequence shown here is derived from an EMBL/GenBank/DDBJ whole genome shotgun (WGS) entry which is preliminary data.</text>
</comment>
<dbReference type="RefSeq" id="WP_184834797.1">
    <property type="nucleotide sequence ID" value="NZ_JACHMN010000002.1"/>
</dbReference>
<evidence type="ECO:0000256" key="4">
    <source>
        <dbReference type="ARBA" id="ARBA00023163"/>
    </source>
</evidence>
<accession>A0A841BMT3</accession>
<dbReference type="SUPFAM" id="SSF46894">
    <property type="entry name" value="C-terminal effector domain of the bipartite response regulators"/>
    <property type="match status" value="1"/>
</dbReference>
<evidence type="ECO:0000313" key="8">
    <source>
        <dbReference type="Proteomes" id="UP000587527"/>
    </source>
</evidence>
<keyword evidence="2" id="KW-0805">Transcription regulation</keyword>
<evidence type="ECO:0000256" key="5">
    <source>
        <dbReference type="PROSITE-ProRule" id="PRU01091"/>
    </source>
</evidence>
<dbReference type="GO" id="GO:0003677">
    <property type="term" value="F:DNA binding"/>
    <property type="evidence" value="ECO:0007669"/>
    <property type="project" value="UniProtKB-UniRule"/>
</dbReference>
<dbReference type="PANTHER" id="PTHR35807:SF1">
    <property type="entry name" value="TRANSCRIPTIONAL REGULATOR REDD"/>
    <property type="match status" value="1"/>
</dbReference>
<dbReference type="InterPro" id="IPR036388">
    <property type="entry name" value="WH-like_DNA-bd_sf"/>
</dbReference>
<dbReference type="InterPro" id="IPR011990">
    <property type="entry name" value="TPR-like_helical_dom_sf"/>
</dbReference>
<organism evidence="7 8">
    <name type="scientific">Allocatelliglobosispora scoriae</name>
    <dbReference type="NCBI Taxonomy" id="643052"/>
    <lineage>
        <taxon>Bacteria</taxon>
        <taxon>Bacillati</taxon>
        <taxon>Actinomycetota</taxon>
        <taxon>Actinomycetes</taxon>
        <taxon>Micromonosporales</taxon>
        <taxon>Micromonosporaceae</taxon>
        <taxon>Allocatelliglobosispora</taxon>
    </lineage>
</organism>
<dbReference type="InterPro" id="IPR005158">
    <property type="entry name" value="BTAD"/>
</dbReference>
<proteinExistence type="inferred from homology"/>
<evidence type="ECO:0000313" key="7">
    <source>
        <dbReference type="EMBL" id="MBB5868688.1"/>
    </source>
</evidence>